<dbReference type="GO" id="GO:0000160">
    <property type="term" value="P:phosphorelay signal transduction system"/>
    <property type="evidence" value="ECO:0007669"/>
    <property type="project" value="InterPro"/>
</dbReference>
<dbReference type="GO" id="GO:0006355">
    <property type="term" value="P:regulation of DNA-templated transcription"/>
    <property type="evidence" value="ECO:0007669"/>
    <property type="project" value="InterPro"/>
</dbReference>
<dbReference type="OrthoDB" id="9808843at2"/>
<reference evidence="7 8" key="1">
    <citation type="submission" date="2019-10" db="EMBL/GenBank/DDBJ databases">
        <title>Streptomyces sp. nov., a novel actinobacterium isolated from alkaline environment.</title>
        <authorList>
            <person name="Golinska P."/>
        </authorList>
    </citation>
    <scope>NUCLEOTIDE SEQUENCE [LARGE SCALE GENOMIC DNA]</scope>
    <source>
        <strain evidence="7 8">OF1</strain>
    </source>
</reference>
<comment type="caution">
    <text evidence="2">Lacks conserved residue(s) required for the propagation of feature annotation.</text>
</comment>
<evidence type="ECO:0000313" key="8">
    <source>
        <dbReference type="Proteomes" id="UP000320857"/>
    </source>
</evidence>
<gene>
    <name evidence="7" type="ORF">FNX44_001800</name>
    <name evidence="5" type="ORF">H3146_13075</name>
    <name evidence="6" type="ORF">H3147_21545</name>
</gene>
<dbReference type="Proteomes" id="UP000320857">
    <property type="component" value="Unassembled WGS sequence"/>
</dbReference>
<reference evidence="5" key="3">
    <citation type="journal article" name="Syst. Appl. Microbiol.">
        <title>Streptomyces alkaliterrae sp. nov., isolated from an alkaline soil, and emended descriptions of Streptomyces alkaliphilus, Streptomyces calidiresistens and Streptomyces durbertensis.</title>
        <authorList>
            <person name="Swiecimska M."/>
            <person name="Golinska P."/>
            <person name="Nouioui I."/>
            <person name="Wypij M."/>
            <person name="Rai M."/>
            <person name="Sangal V."/>
            <person name="Goodfellow M."/>
        </authorList>
    </citation>
    <scope>NUCLEOTIDE SEQUENCE</scope>
    <source>
        <strain evidence="5">OF3</strain>
        <strain evidence="6">OF8</strain>
    </source>
</reference>
<dbReference type="SUPFAM" id="SSF52172">
    <property type="entry name" value="CheY-like"/>
    <property type="match status" value="1"/>
</dbReference>
<dbReference type="InterPro" id="IPR011006">
    <property type="entry name" value="CheY-like_superfamily"/>
</dbReference>
<dbReference type="PANTHER" id="PTHR43214:SF42">
    <property type="entry name" value="TRANSCRIPTIONAL REGULATORY PROTEIN DESR"/>
    <property type="match status" value="1"/>
</dbReference>
<comment type="caution">
    <text evidence="7">The sequence shown here is derived from an EMBL/GenBank/DDBJ whole genome shotgun (WGS) entry which is preliminary data.</text>
</comment>
<dbReference type="Proteomes" id="UP000525686">
    <property type="component" value="Unassembled WGS sequence"/>
</dbReference>
<dbReference type="PROSITE" id="PS00622">
    <property type="entry name" value="HTH_LUXR_1"/>
    <property type="match status" value="1"/>
</dbReference>
<dbReference type="EMBL" id="JABJXA010000167">
    <property type="protein sequence ID" value="MBB1261376.1"/>
    <property type="molecule type" value="Genomic_DNA"/>
</dbReference>
<dbReference type="GO" id="GO:0003677">
    <property type="term" value="F:DNA binding"/>
    <property type="evidence" value="ECO:0007669"/>
    <property type="project" value="UniProtKB-KW"/>
</dbReference>
<dbReference type="PROSITE" id="PS50110">
    <property type="entry name" value="RESPONSE_REGULATORY"/>
    <property type="match status" value="1"/>
</dbReference>
<dbReference type="EMBL" id="JABJWZ010000100">
    <property type="protein sequence ID" value="MBB1254292.1"/>
    <property type="molecule type" value="Genomic_DNA"/>
</dbReference>
<evidence type="ECO:0000259" key="3">
    <source>
        <dbReference type="PROSITE" id="PS50043"/>
    </source>
</evidence>
<keyword evidence="1 7" id="KW-0238">DNA-binding</keyword>
<evidence type="ECO:0000313" key="5">
    <source>
        <dbReference type="EMBL" id="MBB1254292.1"/>
    </source>
</evidence>
<accession>A0A5P0YJU0</accession>
<dbReference type="Gene3D" id="3.40.50.2300">
    <property type="match status" value="1"/>
</dbReference>
<dbReference type="CDD" id="cd06170">
    <property type="entry name" value="LuxR_C_like"/>
    <property type="match status" value="1"/>
</dbReference>
<dbReference type="Proteomes" id="UP000517765">
    <property type="component" value="Unassembled WGS sequence"/>
</dbReference>
<evidence type="ECO:0000259" key="4">
    <source>
        <dbReference type="PROSITE" id="PS50110"/>
    </source>
</evidence>
<evidence type="ECO:0000313" key="10">
    <source>
        <dbReference type="Proteomes" id="UP000525686"/>
    </source>
</evidence>
<dbReference type="AlphaFoldDB" id="A0A5P0YJU0"/>
<evidence type="ECO:0000313" key="6">
    <source>
        <dbReference type="EMBL" id="MBB1261376.1"/>
    </source>
</evidence>
<dbReference type="PROSITE" id="PS50043">
    <property type="entry name" value="HTH_LUXR_2"/>
    <property type="match status" value="1"/>
</dbReference>
<dbReference type="SMART" id="SM00421">
    <property type="entry name" value="HTH_LUXR"/>
    <property type="match status" value="1"/>
</dbReference>
<proteinExistence type="predicted"/>
<dbReference type="SUPFAM" id="SSF46894">
    <property type="entry name" value="C-terminal effector domain of the bipartite response regulators"/>
    <property type="match status" value="1"/>
</dbReference>
<dbReference type="InterPro" id="IPR039420">
    <property type="entry name" value="WalR-like"/>
</dbReference>
<dbReference type="RefSeq" id="WP_143646113.1">
    <property type="nucleotide sequence ID" value="NZ_JABJWZ010000100.1"/>
</dbReference>
<dbReference type="InterPro" id="IPR016032">
    <property type="entry name" value="Sig_transdc_resp-reg_C-effctor"/>
</dbReference>
<dbReference type="EMBL" id="VJYK02000008">
    <property type="protein sequence ID" value="MQS00634.1"/>
    <property type="molecule type" value="Genomic_DNA"/>
</dbReference>
<feature type="domain" description="Response regulatory" evidence="4">
    <location>
        <begin position="3"/>
        <end position="129"/>
    </location>
</feature>
<evidence type="ECO:0000313" key="7">
    <source>
        <dbReference type="EMBL" id="MQS00634.1"/>
    </source>
</evidence>
<dbReference type="Pfam" id="PF00196">
    <property type="entry name" value="GerE"/>
    <property type="match status" value="1"/>
</dbReference>
<dbReference type="PANTHER" id="PTHR43214">
    <property type="entry name" value="TWO-COMPONENT RESPONSE REGULATOR"/>
    <property type="match status" value="1"/>
</dbReference>
<feature type="domain" description="HTH luxR-type" evidence="3">
    <location>
        <begin position="144"/>
        <end position="209"/>
    </location>
</feature>
<dbReference type="PRINTS" id="PR00038">
    <property type="entry name" value="HTHLUXR"/>
</dbReference>
<name>A0A5P0YJU0_9ACTN</name>
<reference evidence="9 10" key="2">
    <citation type="submission" date="2020-05" db="EMBL/GenBank/DDBJ databases">
        <title>Classification of alakaliphilic streptomycetes isolated from an alkaline soil next to Lonar Crater, India and a proposal for the recognition of Streptomyces alkaliterrae sp. nov.</title>
        <authorList>
            <person name="Golinska P."/>
        </authorList>
    </citation>
    <scope>NUCLEOTIDE SEQUENCE [LARGE SCALE GENOMIC DNA]</scope>
    <source>
        <strain evidence="10">OF3</strain>
        <strain evidence="9">OF8</strain>
    </source>
</reference>
<protein>
    <submittedName>
        <fullName evidence="7">DNA-binding response regulator</fullName>
    </submittedName>
    <submittedName>
        <fullName evidence="5">Response regulator transcription factor</fullName>
    </submittedName>
</protein>
<organism evidence="7 8">
    <name type="scientific">Streptomyces alkaliterrae</name>
    <dbReference type="NCBI Taxonomy" id="2213162"/>
    <lineage>
        <taxon>Bacteria</taxon>
        <taxon>Bacillati</taxon>
        <taxon>Actinomycetota</taxon>
        <taxon>Actinomycetes</taxon>
        <taxon>Kitasatosporales</taxon>
        <taxon>Streptomycetaceae</taxon>
        <taxon>Streptomyces</taxon>
    </lineage>
</organism>
<dbReference type="InterPro" id="IPR000792">
    <property type="entry name" value="Tscrpt_reg_LuxR_C"/>
</dbReference>
<evidence type="ECO:0000256" key="2">
    <source>
        <dbReference type="PROSITE-ProRule" id="PRU00169"/>
    </source>
</evidence>
<evidence type="ECO:0000256" key="1">
    <source>
        <dbReference type="ARBA" id="ARBA00023125"/>
    </source>
</evidence>
<keyword evidence="8" id="KW-1185">Reference proteome</keyword>
<dbReference type="InterPro" id="IPR001789">
    <property type="entry name" value="Sig_transdc_resp-reg_receiver"/>
</dbReference>
<evidence type="ECO:0000313" key="9">
    <source>
        <dbReference type="Proteomes" id="UP000517765"/>
    </source>
</evidence>
<dbReference type="SMART" id="SM00448">
    <property type="entry name" value="REC"/>
    <property type="match status" value="1"/>
</dbReference>
<sequence length="215" mass="21954">MTRALVAGEQRMLREAIAAALGLEDGVKVVAQAASGQEAVSAARVCGPEVALISTRLPGAADGREPPCGDGIDTIHALRLAVPGCRSLVVFGGAPGPGQVRSALLAGAAGYVHTGLPFADLVAGVHAVAAGHAVGDPEVLRAARRIGRSPLSGRERQILRRVATGADTADIARELSLTVGTVRNHLSAAVRKLAARTSVDAVRIAADHDWLRDPG</sequence>